<name>A0A834K653_VESVU</name>
<keyword evidence="1" id="KW-0472">Membrane</keyword>
<keyword evidence="1" id="KW-0812">Transmembrane</keyword>
<comment type="caution">
    <text evidence="2">The sequence shown here is derived from an EMBL/GenBank/DDBJ whole genome shotgun (WGS) entry which is preliminary data.</text>
</comment>
<gene>
    <name evidence="2" type="ORF">HZH66_005967</name>
</gene>
<keyword evidence="1" id="KW-1133">Transmembrane helix</keyword>
<reference evidence="2" key="1">
    <citation type="journal article" date="2020" name="G3 (Bethesda)">
        <title>High-Quality Assemblies for Three Invasive Social Wasps from the &lt;i&gt;Vespula&lt;/i&gt; Genus.</title>
        <authorList>
            <person name="Harrop T.W.R."/>
            <person name="Guhlin J."/>
            <person name="McLaughlin G.M."/>
            <person name="Permina E."/>
            <person name="Stockwell P."/>
            <person name="Gilligan J."/>
            <person name="Le Lec M.F."/>
            <person name="Gruber M.A.M."/>
            <person name="Quinn O."/>
            <person name="Lovegrove M."/>
            <person name="Duncan E.J."/>
            <person name="Remnant E.J."/>
            <person name="Van Eeckhoven J."/>
            <person name="Graham B."/>
            <person name="Knapp R.A."/>
            <person name="Langford K.W."/>
            <person name="Kronenberg Z."/>
            <person name="Press M.O."/>
            <person name="Eacker S.M."/>
            <person name="Wilson-Rankin E.E."/>
            <person name="Purcell J."/>
            <person name="Lester P.J."/>
            <person name="Dearden P.K."/>
        </authorList>
    </citation>
    <scope>NUCLEOTIDE SEQUENCE</scope>
    <source>
        <strain evidence="2">Marl-1</strain>
    </source>
</reference>
<protein>
    <submittedName>
        <fullName evidence="2">Uncharacterized protein</fullName>
    </submittedName>
</protein>
<evidence type="ECO:0000313" key="3">
    <source>
        <dbReference type="Proteomes" id="UP000614350"/>
    </source>
</evidence>
<organism evidence="2 3">
    <name type="scientific">Vespula vulgaris</name>
    <name type="common">Yellow jacket</name>
    <name type="synonym">Wasp</name>
    <dbReference type="NCBI Taxonomy" id="7454"/>
    <lineage>
        <taxon>Eukaryota</taxon>
        <taxon>Metazoa</taxon>
        <taxon>Ecdysozoa</taxon>
        <taxon>Arthropoda</taxon>
        <taxon>Hexapoda</taxon>
        <taxon>Insecta</taxon>
        <taxon>Pterygota</taxon>
        <taxon>Neoptera</taxon>
        <taxon>Endopterygota</taxon>
        <taxon>Hymenoptera</taxon>
        <taxon>Apocrita</taxon>
        <taxon>Aculeata</taxon>
        <taxon>Vespoidea</taxon>
        <taxon>Vespidae</taxon>
        <taxon>Vespinae</taxon>
        <taxon>Vespula</taxon>
    </lineage>
</organism>
<dbReference type="AlphaFoldDB" id="A0A834K653"/>
<dbReference type="EMBL" id="JACSEA010000005">
    <property type="protein sequence ID" value="KAF7400783.1"/>
    <property type="molecule type" value="Genomic_DNA"/>
</dbReference>
<evidence type="ECO:0000256" key="1">
    <source>
        <dbReference type="SAM" id="Phobius"/>
    </source>
</evidence>
<proteinExistence type="predicted"/>
<keyword evidence="3" id="KW-1185">Reference proteome</keyword>
<evidence type="ECO:0000313" key="2">
    <source>
        <dbReference type="EMBL" id="KAF7400783.1"/>
    </source>
</evidence>
<sequence length="95" mass="11471">MVIRRGKRFKDTENNEVMQTKLRPYKDSTIVGNAKDLAKFLWENVFSRIWLIFGYVCFYSFHAIRSERFRYKDIYARTHASTHTHSTENHTHQVE</sequence>
<dbReference type="Proteomes" id="UP000614350">
    <property type="component" value="Unassembled WGS sequence"/>
</dbReference>
<accession>A0A834K653</accession>
<feature type="transmembrane region" description="Helical" evidence="1">
    <location>
        <begin position="45"/>
        <end position="64"/>
    </location>
</feature>